<reference evidence="1" key="1">
    <citation type="submission" date="2018-02" db="EMBL/GenBank/DDBJ databases">
        <title>Rhizophora mucronata_Transcriptome.</title>
        <authorList>
            <person name="Meera S.P."/>
            <person name="Sreeshan A."/>
            <person name="Augustine A."/>
        </authorList>
    </citation>
    <scope>NUCLEOTIDE SEQUENCE</scope>
    <source>
        <tissue evidence="1">Leaf</tissue>
    </source>
</reference>
<dbReference type="EMBL" id="GGEC01001419">
    <property type="protein sequence ID" value="MBW81902.1"/>
    <property type="molecule type" value="Transcribed_RNA"/>
</dbReference>
<proteinExistence type="predicted"/>
<name>A0A2P2IL02_RHIMU</name>
<accession>A0A2P2IL02</accession>
<dbReference type="AlphaFoldDB" id="A0A2P2IL02"/>
<organism evidence="1">
    <name type="scientific">Rhizophora mucronata</name>
    <name type="common">Asiatic mangrove</name>
    <dbReference type="NCBI Taxonomy" id="61149"/>
    <lineage>
        <taxon>Eukaryota</taxon>
        <taxon>Viridiplantae</taxon>
        <taxon>Streptophyta</taxon>
        <taxon>Embryophyta</taxon>
        <taxon>Tracheophyta</taxon>
        <taxon>Spermatophyta</taxon>
        <taxon>Magnoliopsida</taxon>
        <taxon>eudicotyledons</taxon>
        <taxon>Gunneridae</taxon>
        <taxon>Pentapetalae</taxon>
        <taxon>rosids</taxon>
        <taxon>fabids</taxon>
        <taxon>Malpighiales</taxon>
        <taxon>Rhizophoraceae</taxon>
        <taxon>Rhizophora</taxon>
    </lineage>
</organism>
<sequence length="32" mass="4122">MRCKLNLFCRKIQQNNQLEFWLHLFPWRSYAH</sequence>
<evidence type="ECO:0000313" key="1">
    <source>
        <dbReference type="EMBL" id="MBW81902.1"/>
    </source>
</evidence>
<protein>
    <submittedName>
        <fullName evidence="1">Uncharacterized protein</fullName>
    </submittedName>
</protein>